<dbReference type="Pfam" id="PF15978">
    <property type="entry name" value="TnsD"/>
    <property type="match status" value="1"/>
</dbReference>
<dbReference type="InterPro" id="IPR009492">
    <property type="entry name" value="TniQ"/>
</dbReference>
<dbReference type="InterPro" id="IPR032750">
    <property type="entry name" value="TnsD_C"/>
</dbReference>
<feature type="domain" description="TniQ" evidence="1">
    <location>
        <begin position="7"/>
        <end position="160"/>
    </location>
</feature>
<name>A0A161Y520_9CLOT</name>
<dbReference type="Proteomes" id="UP000076603">
    <property type="component" value="Unassembled WGS sequence"/>
</dbReference>
<evidence type="ECO:0000259" key="1">
    <source>
        <dbReference type="Pfam" id="PF06527"/>
    </source>
</evidence>
<evidence type="ECO:0000259" key="2">
    <source>
        <dbReference type="Pfam" id="PF15978"/>
    </source>
</evidence>
<dbReference type="OrthoDB" id="470139at2"/>
<dbReference type="RefSeq" id="WP_066616833.1">
    <property type="nucleotide sequence ID" value="NZ_FQXL01000017.1"/>
</dbReference>
<organism evidence="3 4">
    <name type="scientific">Clostridium magnum DSM 2767</name>
    <dbReference type="NCBI Taxonomy" id="1121326"/>
    <lineage>
        <taxon>Bacteria</taxon>
        <taxon>Bacillati</taxon>
        <taxon>Bacillota</taxon>
        <taxon>Clostridia</taxon>
        <taxon>Eubacteriales</taxon>
        <taxon>Clostridiaceae</taxon>
        <taxon>Clostridium</taxon>
    </lineage>
</organism>
<keyword evidence="4" id="KW-1185">Reference proteome</keyword>
<dbReference type="Pfam" id="PF06527">
    <property type="entry name" value="TniQ"/>
    <property type="match status" value="1"/>
</dbReference>
<evidence type="ECO:0000313" key="4">
    <source>
        <dbReference type="Proteomes" id="UP000076603"/>
    </source>
</evidence>
<gene>
    <name evidence="3" type="ORF">CLMAG_02720</name>
</gene>
<dbReference type="PATRIC" id="fig|1121326.3.peg.248"/>
<evidence type="ECO:0000313" key="3">
    <source>
        <dbReference type="EMBL" id="KZL93249.1"/>
    </source>
</evidence>
<sequence>MINDLFRLYDDELLYSAIGRYHIVSGSLNYKKTLQELFETDSVVASLEFTGYLDNLSNMLPNELNIDSNYLIYNHTILPIYLPFLPESRKYIILQKIKSCCAKDLKTQTGFIAGSIMRNNGIMYCPLCAKFEVQKFGEAYVHRLHQVEGILTCPTHKCFLNTYKIHQNKVSRLQFITFHTDILEFDRCNFIDNSLSILTEISNGMSYLLKNELDNFDQNKIHHLYIQLLRNKGLVTNSQRIEQRKLYEKFISYYGIDILKLLKCLPDSGNEYNWLKVITRKPKRVVNPLRQVLFMIFLVQSVEEFFKIPNNFNISRKKFPCLNPVCDKYKKYVINRYNIKKDCKTNDEIGTFYCKCGFVYSRNMNRNNFSIGRVVCYGELWEKNLRDLILKGGYSIRNIALLMKCDSKTIVKYAEKMGLKHLLPTKQKVNKTMNIIKTNVNPEQYKQDMINIIQKFPQYNRTQVRGLVKKQYMWLYRHDKKWLDENLNTKKLCDKSEKNVLRVDWNNRDEKLLDMLQSEYKILIQLSKRPRITKSLIGRRINYLSLLEKHLDKLPKTKRYLNKILESVEEFQRYRIIEVLNGITPDKEEIVIWKVLRKAGLRGSFKDKVKKIIENKA</sequence>
<protein>
    <submittedName>
        <fullName evidence="3">Uncharacterized protein</fullName>
    </submittedName>
</protein>
<comment type="caution">
    <text evidence="3">The sequence shown here is derived from an EMBL/GenBank/DDBJ whole genome shotgun (WGS) entry which is preliminary data.</text>
</comment>
<dbReference type="AlphaFoldDB" id="A0A161Y520"/>
<dbReference type="EMBL" id="LWAE01000001">
    <property type="protein sequence ID" value="KZL93249.1"/>
    <property type="molecule type" value="Genomic_DNA"/>
</dbReference>
<dbReference type="STRING" id="1121326.CLMAG_02720"/>
<feature type="domain" description="Transposon Tn7 transposition protein TnsD C-terminal" evidence="2">
    <location>
        <begin position="206"/>
        <end position="561"/>
    </location>
</feature>
<reference evidence="3 4" key="1">
    <citation type="submission" date="2016-04" db="EMBL/GenBank/DDBJ databases">
        <title>Genome sequence of Clostridium magnum DSM 2767.</title>
        <authorList>
            <person name="Poehlein A."/>
            <person name="Uhlig R."/>
            <person name="Fischer R."/>
            <person name="Bahl H."/>
            <person name="Daniel R."/>
        </authorList>
    </citation>
    <scope>NUCLEOTIDE SEQUENCE [LARGE SCALE GENOMIC DNA]</scope>
    <source>
        <strain evidence="3 4">DSM 2767</strain>
    </source>
</reference>
<proteinExistence type="predicted"/>
<accession>A0A161Y520</accession>